<proteinExistence type="predicted"/>
<feature type="signal peptide" evidence="1">
    <location>
        <begin position="1"/>
        <end position="20"/>
    </location>
</feature>
<evidence type="ECO:0000313" key="2">
    <source>
        <dbReference type="EMBL" id="KAG6952751.1"/>
    </source>
</evidence>
<keyword evidence="1" id="KW-0732">Signal</keyword>
<name>A0A8J5J186_9STRA</name>
<evidence type="ECO:0000256" key="1">
    <source>
        <dbReference type="SAM" id="SignalP"/>
    </source>
</evidence>
<gene>
    <name evidence="2" type="ORF">JG688_00013144</name>
</gene>
<organism evidence="2 3">
    <name type="scientific">Phytophthora aleatoria</name>
    <dbReference type="NCBI Taxonomy" id="2496075"/>
    <lineage>
        <taxon>Eukaryota</taxon>
        <taxon>Sar</taxon>
        <taxon>Stramenopiles</taxon>
        <taxon>Oomycota</taxon>
        <taxon>Peronosporomycetes</taxon>
        <taxon>Peronosporales</taxon>
        <taxon>Peronosporaceae</taxon>
        <taxon>Phytophthora</taxon>
    </lineage>
</organism>
<evidence type="ECO:0000313" key="3">
    <source>
        <dbReference type="Proteomes" id="UP000709295"/>
    </source>
</evidence>
<comment type="caution">
    <text evidence="2">The sequence shown here is derived from an EMBL/GenBank/DDBJ whole genome shotgun (WGS) entry which is preliminary data.</text>
</comment>
<accession>A0A8J5J186</accession>
<feature type="chain" id="PRO_5035217850" description="RxLR effector protein" evidence="1">
    <location>
        <begin position="21"/>
        <end position="93"/>
    </location>
</feature>
<evidence type="ECO:0008006" key="4">
    <source>
        <dbReference type="Google" id="ProtNLM"/>
    </source>
</evidence>
<keyword evidence="3" id="KW-1185">Reference proteome</keyword>
<sequence>MRLASVASIGAVALLSVISAADIQTTPVPATKLRADTNMAPQQGGRRLGFWDWLVESPTAAPATPTPITNTYDNDDKGFEGFDWTLGGDNTRK</sequence>
<reference evidence="2" key="1">
    <citation type="submission" date="2021-01" db="EMBL/GenBank/DDBJ databases">
        <title>Phytophthora aleatoria, a newly-described species from Pinus radiata is distinct from Phytophthora cactorum isolates based on comparative genomics.</title>
        <authorList>
            <person name="Mcdougal R."/>
            <person name="Panda P."/>
            <person name="Williams N."/>
            <person name="Studholme D.J."/>
        </authorList>
    </citation>
    <scope>NUCLEOTIDE SEQUENCE</scope>
    <source>
        <strain evidence="2">NZFS 4037</strain>
    </source>
</reference>
<dbReference type="AlphaFoldDB" id="A0A8J5J186"/>
<dbReference type="EMBL" id="JAENGY010001084">
    <property type="protein sequence ID" value="KAG6952751.1"/>
    <property type="molecule type" value="Genomic_DNA"/>
</dbReference>
<protein>
    <recommendedName>
        <fullName evidence="4">RxLR effector protein</fullName>
    </recommendedName>
</protein>
<dbReference type="Proteomes" id="UP000709295">
    <property type="component" value="Unassembled WGS sequence"/>
</dbReference>